<organism evidence="1 2">
    <name type="scientific">Apostasia shenzhenica</name>
    <dbReference type="NCBI Taxonomy" id="1088818"/>
    <lineage>
        <taxon>Eukaryota</taxon>
        <taxon>Viridiplantae</taxon>
        <taxon>Streptophyta</taxon>
        <taxon>Embryophyta</taxon>
        <taxon>Tracheophyta</taxon>
        <taxon>Spermatophyta</taxon>
        <taxon>Magnoliopsida</taxon>
        <taxon>Liliopsida</taxon>
        <taxon>Asparagales</taxon>
        <taxon>Orchidaceae</taxon>
        <taxon>Apostasioideae</taxon>
        <taxon>Apostasia</taxon>
    </lineage>
</organism>
<dbReference type="Gene3D" id="3.10.450.50">
    <property type="match status" value="1"/>
</dbReference>
<protein>
    <submittedName>
        <fullName evidence="1">Wound-induced protein 1</fullName>
    </submittedName>
</protein>
<sequence length="218" mass="23843">MRYYPGSDSHYQSTASAYLLPNKDSHTSREPRSRVLQPLLVLFAVISATKPSEAPPELAKTGEIKSADELERLNGEVVLQLYEALELRDAEVVQLLIAADLEWWFHGPRSHQHMKRLLTGDDDNFHFLIHSVDAFGPTVIVEGTDLAGAVLWVHAWTVSDGVITQVREYFDTSLTVTRVGSSSSSATTPAAGGHCLPVWQSRLPGSSGRSLPGLVLAI</sequence>
<dbReference type="InterPro" id="IPR009798">
    <property type="entry name" value="Wun1-like"/>
</dbReference>
<gene>
    <name evidence="1" type="primary">WUN1</name>
    <name evidence="1" type="ORF">AXF42_Ash004736</name>
</gene>
<proteinExistence type="predicted"/>
<accession>A0A2I0BHJ5</accession>
<dbReference type="Proteomes" id="UP000236161">
    <property type="component" value="Unassembled WGS sequence"/>
</dbReference>
<dbReference type="OrthoDB" id="667779at2759"/>
<dbReference type="PANTHER" id="PTHR33703">
    <property type="entry name" value="OS07G0691300 PROTEIN"/>
    <property type="match status" value="1"/>
</dbReference>
<dbReference type="EMBL" id="KZ451883">
    <property type="protein sequence ID" value="PKA67244.1"/>
    <property type="molecule type" value="Genomic_DNA"/>
</dbReference>
<reference evidence="1 2" key="1">
    <citation type="journal article" date="2017" name="Nature">
        <title>The Apostasia genome and the evolution of orchids.</title>
        <authorList>
            <person name="Zhang G.Q."/>
            <person name="Liu K.W."/>
            <person name="Li Z."/>
            <person name="Lohaus R."/>
            <person name="Hsiao Y.Y."/>
            <person name="Niu S.C."/>
            <person name="Wang J.Y."/>
            <person name="Lin Y.C."/>
            <person name="Xu Q."/>
            <person name="Chen L.J."/>
            <person name="Yoshida K."/>
            <person name="Fujiwara S."/>
            <person name="Wang Z.W."/>
            <person name="Zhang Y.Q."/>
            <person name="Mitsuda N."/>
            <person name="Wang M."/>
            <person name="Liu G.H."/>
            <person name="Pecoraro L."/>
            <person name="Huang H.X."/>
            <person name="Xiao X.J."/>
            <person name="Lin M."/>
            <person name="Wu X.Y."/>
            <person name="Wu W.L."/>
            <person name="Chen Y.Y."/>
            <person name="Chang S.B."/>
            <person name="Sakamoto S."/>
            <person name="Ohme-Takagi M."/>
            <person name="Yagi M."/>
            <person name="Zeng S.J."/>
            <person name="Shen C.Y."/>
            <person name="Yeh C.M."/>
            <person name="Luo Y.B."/>
            <person name="Tsai W.C."/>
            <person name="Van de Peer Y."/>
            <person name="Liu Z.J."/>
        </authorList>
    </citation>
    <scope>NUCLEOTIDE SEQUENCE [LARGE SCALE GENOMIC DNA]</scope>
    <source>
        <strain evidence="2">cv. Shenzhen</strain>
        <tissue evidence="1">Stem</tissue>
    </source>
</reference>
<dbReference type="InterPro" id="IPR032710">
    <property type="entry name" value="NTF2-like_dom_sf"/>
</dbReference>
<dbReference type="Pfam" id="PF07107">
    <property type="entry name" value="WI12"/>
    <property type="match status" value="1"/>
</dbReference>
<dbReference type="PANTHER" id="PTHR33703:SF1">
    <property type="entry name" value="WOUND-INDUCED PROTEIN 1"/>
    <property type="match status" value="1"/>
</dbReference>
<keyword evidence="2" id="KW-1185">Reference proteome</keyword>
<evidence type="ECO:0000313" key="1">
    <source>
        <dbReference type="EMBL" id="PKA67244.1"/>
    </source>
</evidence>
<evidence type="ECO:0000313" key="2">
    <source>
        <dbReference type="Proteomes" id="UP000236161"/>
    </source>
</evidence>
<dbReference type="STRING" id="1088818.A0A2I0BHJ5"/>
<dbReference type="AlphaFoldDB" id="A0A2I0BHJ5"/>
<name>A0A2I0BHJ5_9ASPA</name>
<dbReference type="SUPFAM" id="SSF54427">
    <property type="entry name" value="NTF2-like"/>
    <property type="match status" value="1"/>
</dbReference>